<proteinExistence type="predicted"/>
<gene>
    <name evidence="1" type="ORF">EK21DRAFT_114447</name>
</gene>
<dbReference type="Proteomes" id="UP000799777">
    <property type="component" value="Unassembled WGS sequence"/>
</dbReference>
<dbReference type="SUPFAM" id="SSF51658">
    <property type="entry name" value="Xylose isomerase-like"/>
    <property type="match status" value="1"/>
</dbReference>
<accession>A0A9P4LIC3</accession>
<organism evidence="1 2">
    <name type="scientific">Setomelanomma holmii</name>
    <dbReference type="NCBI Taxonomy" id="210430"/>
    <lineage>
        <taxon>Eukaryota</taxon>
        <taxon>Fungi</taxon>
        <taxon>Dikarya</taxon>
        <taxon>Ascomycota</taxon>
        <taxon>Pezizomycotina</taxon>
        <taxon>Dothideomycetes</taxon>
        <taxon>Pleosporomycetidae</taxon>
        <taxon>Pleosporales</taxon>
        <taxon>Pleosporineae</taxon>
        <taxon>Phaeosphaeriaceae</taxon>
        <taxon>Setomelanomma</taxon>
    </lineage>
</organism>
<dbReference type="OrthoDB" id="7663182at2759"/>
<name>A0A9P4LIC3_9PLEO</name>
<evidence type="ECO:0000313" key="2">
    <source>
        <dbReference type="Proteomes" id="UP000799777"/>
    </source>
</evidence>
<reference evidence="1" key="1">
    <citation type="journal article" date="2020" name="Stud. Mycol.">
        <title>101 Dothideomycetes genomes: a test case for predicting lifestyles and emergence of pathogens.</title>
        <authorList>
            <person name="Haridas S."/>
            <person name="Albert R."/>
            <person name="Binder M."/>
            <person name="Bloem J."/>
            <person name="Labutti K."/>
            <person name="Salamov A."/>
            <person name="Andreopoulos B."/>
            <person name="Baker S."/>
            <person name="Barry K."/>
            <person name="Bills G."/>
            <person name="Bluhm B."/>
            <person name="Cannon C."/>
            <person name="Castanera R."/>
            <person name="Culley D."/>
            <person name="Daum C."/>
            <person name="Ezra D."/>
            <person name="Gonzalez J."/>
            <person name="Henrissat B."/>
            <person name="Kuo A."/>
            <person name="Liang C."/>
            <person name="Lipzen A."/>
            <person name="Lutzoni F."/>
            <person name="Magnuson J."/>
            <person name="Mondo S."/>
            <person name="Nolan M."/>
            <person name="Ohm R."/>
            <person name="Pangilinan J."/>
            <person name="Park H.-J."/>
            <person name="Ramirez L."/>
            <person name="Alfaro M."/>
            <person name="Sun H."/>
            <person name="Tritt A."/>
            <person name="Yoshinaga Y."/>
            <person name="Zwiers L.-H."/>
            <person name="Turgeon B."/>
            <person name="Goodwin S."/>
            <person name="Spatafora J."/>
            <person name="Crous P."/>
            <person name="Grigoriev I."/>
        </authorList>
    </citation>
    <scope>NUCLEOTIDE SEQUENCE</scope>
    <source>
        <strain evidence="1">CBS 110217</strain>
    </source>
</reference>
<comment type="caution">
    <text evidence="1">The sequence shown here is derived from an EMBL/GenBank/DDBJ whole genome shotgun (WGS) entry which is preliminary data.</text>
</comment>
<dbReference type="InterPro" id="IPR036237">
    <property type="entry name" value="Xyl_isomerase-like_sf"/>
</dbReference>
<evidence type="ECO:0000313" key="1">
    <source>
        <dbReference type="EMBL" id="KAF2027811.1"/>
    </source>
</evidence>
<dbReference type="AlphaFoldDB" id="A0A9P4LIC3"/>
<evidence type="ECO:0008006" key="3">
    <source>
        <dbReference type="Google" id="ProtNLM"/>
    </source>
</evidence>
<dbReference type="EMBL" id="ML978221">
    <property type="protein sequence ID" value="KAF2027811.1"/>
    <property type="molecule type" value="Genomic_DNA"/>
</dbReference>
<protein>
    <recommendedName>
        <fullName evidence="3">Methyltransferase</fullName>
    </recommendedName>
</protein>
<dbReference type="Gene3D" id="3.20.20.150">
    <property type="entry name" value="Divalent-metal-dependent TIM barrel enzymes"/>
    <property type="match status" value="1"/>
</dbReference>
<keyword evidence="2" id="KW-1185">Reference proteome</keyword>
<sequence length="130" mass="14368">MAQERAFYTLGVENLPEMAHVRSQKSDGLVSYSKSKSTWASSDVFSIKLASLMPAPRHGEPRILDLGCGRAGGLGPFHNIVNDTRLHGLPMVLETPVDVIGEDGKKFEDKSIWARETKMLESLVGMDRRV</sequence>